<protein>
    <submittedName>
        <fullName evidence="1">Uncharacterized protein</fullName>
    </submittedName>
</protein>
<gene>
    <name evidence="1" type="ORF">EI97DRAFT_8304</name>
</gene>
<dbReference type="Proteomes" id="UP000800097">
    <property type="component" value="Unassembled WGS sequence"/>
</dbReference>
<sequence>MARTPHISFAHHLPLRTCAFEIGLWPALTHFSFTVSPCSFSPFDRGPWSALPHLFCTSSCPAQSVLFTEAFGRHRSLCSPRQFPGPQCSSIEAYGLALLRVFSSAVDGFFAPPLWSIVLFECSYFGSMVQHILIHFHTALTRPFLFHMSISQSFRSFLVLLVWIDGPALCIFSRIALASFISSSEQPVSNSYGPRPCF</sequence>
<evidence type="ECO:0000313" key="2">
    <source>
        <dbReference type="Proteomes" id="UP000800097"/>
    </source>
</evidence>
<evidence type="ECO:0000313" key="1">
    <source>
        <dbReference type="EMBL" id="KAF2280781.1"/>
    </source>
</evidence>
<accession>A0A6A6JVZ4</accession>
<reference evidence="1" key="1">
    <citation type="journal article" date="2020" name="Stud. Mycol.">
        <title>101 Dothideomycetes genomes: a test case for predicting lifestyles and emergence of pathogens.</title>
        <authorList>
            <person name="Haridas S."/>
            <person name="Albert R."/>
            <person name="Binder M."/>
            <person name="Bloem J."/>
            <person name="Labutti K."/>
            <person name="Salamov A."/>
            <person name="Andreopoulos B."/>
            <person name="Baker S."/>
            <person name="Barry K."/>
            <person name="Bills G."/>
            <person name="Bluhm B."/>
            <person name="Cannon C."/>
            <person name="Castanera R."/>
            <person name="Culley D."/>
            <person name="Daum C."/>
            <person name="Ezra D."/>
            <person name="Gonzalez J."/>
            <person name="Henrissat B."/>
            <person name="Kuo A."/>
            <person name="Liang C."/>
            <person name="Lipzen A."/>
            <person name="Lutzoni F."/>
            <person name="Magnuson J."/>
            <person name="Mondo S."/>
            <person name="Nolan M."/>
            <person name="Ohm R."/>
            <person name="Pangilinan J."/>
            <person name="Park H.-J."/>
            <person name="Ramirez L."/>
            <person name="Alfaro M."/>
            <person name="Sun H."/>
            <person name="Tritt A."/>
            <person name="Yoshinaga Y."/>
            <person name="Zwiers L.-H."/>
            <person name="Turgeon B."/>
            <person name="Goodwin S."/>
            <person name="Spatafora J."/>
            <person name="Crous P."/>
            <person name="Grigoriev I."/>
        </authorList>
    </citation>
    <scope>NUCLEOTIDE SEQUENCE</scope>
    <source>
        <strain evidence="1">CBS 379.55</strain>
    </source>
</reference>
<name>A0A6A6JVZ4_WESOR</name>
<dbReference type="EMBL" id="ML986484">
    <property type="protein sequence ID" value="KAF2280781.1"/>
    <property type="molecule type" value="Genomic_DNA"/>
</dbReference>
<organism evidence="1 2">
    <name type="scientific">Westerdykella ornata</name>
    <dbReference type="NCBI Taxonomy" id="318751"/>
    <lineage>
        <taxon>Eukaryota</taxon>
        <taxon>Fungi</taxon>
        <taxon>Dikarya</taxon>
        <taxon>Ascomycota</taxon>
        <taxon>Pezizomycotina</taxon>
        <taxon>Dothideomycetes</taxon>
        <taxon>Pleosporomycetidae</taxon>
        <taxon>Pleosporales</taxon>
        <taxon>Sporormiaceae</taxon>
        <taxon>Westerdykella</taxon>
    </lineage>
</organism>
<proteinExistence type="predicted"/>
<dbReference type="RefSeq" id="XP_033658318.1">
    <property type="nucleotide sequence ID" value="XM_033803127.1"/>
</dbReference>
<dbReference type="AlphaFoldDB" id="A0A6A6JVZ4"/>
<dbReference type="GeneID" id="54556302"/>
<keyword evidence="2" id="KW-1185">Reference proteome</keyword>